<dbReference type="RefSeq" id="WP_009143111.1">
    <property type="nucleotide sequence ID" value="NZ_GL830979.1"/>
</dbReference>
<dbReference type="InterPro" id="IPR036267">
    <property type="entry name" value="RuvA_C_sf"/>
</dbReference>
<dbReference type="InterPro" id="IPR011114">
    <property type="entry name" value="RuvA_C"/>
</dbReference>
<dbReference type="Proteomes" id="UP000018458">
    <property type="component" value="Unassembled WGS sequence"/>
</dbReference>
<dbReference type="CDD" id="cd14332">
    <property type="entry name" value="UBA_RuvA_C"/>
    <property type="match status" value="1"/>
</dbReference>
<dbReference type="InterPro" id="IPR003583">
    <property type="entry name" value="Hlx-hairpin-Hlx_DNA-bd_motif"/>
</dbReference>
<dbReference type="Pfam" id="PF07499">
    <property type="entry name" value="RuvA_C"/>
    <property type="match status" value="1"/>
</dbReference>
<feature type="region of interest" description="Domain III" evidence="6">
    <location>
        <begin position="155"/>
        <end position="207"/>
    </location>
</feature>
<reference evidence="8 9" key="1">
    <citation type="submission" date="2011-01" db="EMBL/GenBank/DDBJ databases">
        <authorList>
            <person name="Weinstock G."/>
            <person name="Sodergren E."/>
            <person name="Clifton S."/>
            <person name="Fulton L."/>
            <person name="Fulton B."/>
            <person name="Courtney L."/>
            <person name="Fronick C."/>
            <person name="Harrison M."/>
            <person name="Strong C."/>
            <person name="Farmer C."/>
            <person name="Delahaunty K."/>
            <person name="Markovic C."/>
            <person name="Hall O."/>
            <person name="Minx P."/>
            <person name="Tomlinson C."/>
            <person name="Mitreva M."/>
            <person name="Hou S."/>
            <person name="Chen J."/>
            <person name="Wollam A."/>
            <person name="Pepin K.H."/>
            <person name="Johnson M."/>
            <person name="Bhonagiri V."/>
            <person name="Zhang X."/>
            <person name="Suruliraj S."/>
            <person name="Warren W."/>
            <person name="Chinwalla A."/>
            <person name="Mardis E.R."/>
            <person name="Wilson R.K."/>
        </authorList>
    </citation>
    <scope>NUCLEOTIDE SEQUENCE [LARGE SCALE GENOMIC DNA]</scope>
    <source>
        <strain evidence="9">DSM 22608 / JCM 16073 / KCTC 15190 / YIT 12066</strain>
    </source>
</reference>
<dbReference type="HOGENOM" id="CLU_087936_0_0_6"/>
<gene>
    <name evidence="6 8" type="primary">ruvA</name>
    <name evidence="8" type="ORF">HMPREF9444_00902</name>
</gene>
<dbReference type="InterPro" id="IPR000085">
    <property type="entry name" value="RuvA"/>
</dbReference>
<dbReference type="NCBIfam" id="TIGR00084">
    <property type="entry name" value="ruvA"/>
    <property type="match status" value="1"/>
</dbReference>
<dbReference type="STRING" id="762983.HMPREF9444_00902"/>
<evidence type="ECO:0000256" key="6">
    <source>
        <dbReference type="HAMAP-Rule" id="MF_00031"/>
    </source>
</evidence>
<keyword evidence="3 6" id="KW-0238">DNA-binding</keyword>
<keyword evidence="8" id="KW-0378">Hydrolase</keyword>
<name>E8LJM3_SUCHY</name>
<keyword evidence="8" id="KW-0067">ATP-binding</keyword>
<comment type="caution">
    <text evidence="8">The sequence shown here is derived from an EMBL/GenBank/DDBJ whole genome shotgun (WGS) entry which is preliminary data.</text>
</comment>
<dbReference type="GO" id="GO:0009378">
    <property type="term" value="F:four-way junction helicase activity"/>
    <property type="evidence" value="ECO:0007669"/>
    <property type="project" value="InterPro"/>
</dbReference>
<proteinExistence type="inferred from homology"/>
<feature type="domain" description="Helix-hairpin-helix DNA-binding motif class 1" evidence="7">
    <location>
        <begin position="72"/>
        <end position="91"/>
    </location>
</feature>
<keyword evidence="1 6" id="KW-0963">Cytoplasm</keyword>
<dbReference type="InterPro" id="IPR013849">
    <property type="entry name" value="DNA_helicase_Holl-junc_RuvA_I"/>
</dbReference>
<feature type="region of interest" description="Flexible linker" evidence="6">
    <location>
        <begin position="142"/>
        <end position="154"/>
    </location>
</feature>
<keyword evidence="9" id="KW-1185">Reference proteome</keyword>
<dbReference type="InterPro" id="IPR012340">
    <property type="entry name" value="NA-bd_OB-fold"/>
</dbReference>
<feature type="domain" description="Helix-hairpin-helix DNA-binding motif class 1" evidence="7">
    <location>
        <begin position="107"/>
        <end position="126"/>
    </location>
</feature>
<dbReference type="GO" id="GO:0000400">
    <property type="term" value="F:four-way junction DNA binding"/>
    <property type="evidence" value="ECO:0007669"/>
    <property type="project" value="UniProtKB-UniRule"/>
</dbReference>
<comment type="caution">
    <text evidence="6">Lacks conserved residue(s) required for the propagation of feature annotation.</text>
</comment>
<keyword evidence="2 6" id="KW-0227">DNA damage</keyword>
<evidence type="ECO:0000256" key="1">
    <source>
        <dbReference type="ARBA" id="ARBA00022490"/>
    </source>
</evidence>
<dbReference type="Gene3D" id="1.10.150.20">
    <property type="entry name" value="5' to 3' exonuclease, C-terminal subdomain"/>
    <property type="match status" value="1"/>
</dbReference>
<keyword evidence="5 6" id="KW-0234">DNA repair</keyword>
<feature type="region of interest" description="Domain II" evidence="6">
    <location>
        <begin position="64"/>
        <end position="141"/>
    </location>
</feature>
<comment type="function">
    <text evidence="6">The RuvA-RuvB-RuvC complex processes Holliday junction (HJ) DNA during genetic recombination and DNA repair, while the RuvA-RuvB complex plays an important role in the rescue of blocked DNA replication forks via replication fork reversal (RFR). RuvA specifically binds to HJ cruciform DNA, conferring on it an open structure. The RuvB hexamer acts as an ATP-dependent pump, pulling dsDNA into and through the RuvAB complex. HJ branch migration allows RuvC to scan DNA until it finds its consensus sequence, where it cleaves and resolves the cruciform DNA.</text>
</comment>
<dbReference type="eggNOG" id="COG0632">
    <property type="taxonomic scope" value="Bacteria"/>
</dbReference>
<dbReference type="Pfam" id="PF01330">
    <property type="entry name" value="RuvA_N"/>
    <property type="match status" value="1"/>
</dbReference>
<dbReference type="Pfam" id="PF14520">
    <property type="entry name" value="HHH_5"/>
    <property type="match status" value="1"/>
</dbReference>
<dbReference type="OrthoDB" id="5293449at2"/>
<dbReference type="GO" id="GO:0016787">
    <property type="term" value="F:hydrolase activity"/>
    <property type="evidence" value="ECO:0007669"/>
    <property type="project" value="UniProtKB-KW"/>
</dbReference>
<evidence type="ECO:0000256" key="3">
    <source>
        <dbReference type="ARBA" id="ARBA00023125"/>
    </source>
</evidence>
<dbReference type="Gene3D" id="2.40.50.140">
    <property type="entry name" value="Nucleic acid-binding proteins"/>
    <property type="match status" value="1"/>
</dbReference>
<dbReference type="SUPFAM" id="SSF46929">
    <property type="entry name" value="DNA helicase RuvA subunit, C-terminal domain"/>
    <property type="match status" value="1"/>
</dbReference>
<dbReference type="SMART" id="SM00278">
    <property type="entry name" value="HhH1"/>
    <property type="match status" value="2"/>
</dbReference>
<dbReference type="GO" id="GO:0006281">
    <property type="term" value="P:DNA repair"/>
    <property type="evidence" value="ECO:0007669"/>
    <property type="project" value="UniProtKB-UniRule"/>
</dbReference>
<comment type="similarity">
    <text evidence="6">Belongs to the RuvA family.</text>
</comment>
<dbReference type="SUPFAM" id="SSF47781">
    <property type="entry name" value="RuvA domain 2-like"/>
    <property type="match status" value="1"/>
</dbReference>
<sequence>MFGSLRGKVLRIDGVTVLIEVGGVGYEVEMPVTSLAKISVNEEEFIYVHHVVREDDELLYGFCDLSDRTLFRELIKVNGVGPKLALAVLSSFNAHDFIAAVTSGRTGALTQVPGVGKKTAERLMVELKDRLDKLPLSDTVSTADLSKVNGMAAVVGNIAVDEAVSALIGLGYKEALAFEYVNSVAKEGMDTKQIIVAALGLISGGKR</sequence>
<dbReference type="GO" id="GO:0006310">
    <property type="term" value="P:DNA recombination"/>
    <property type="evidence" value="ECO:0007669"/>
    <property type="project" value="UniProtKB-UniRule"/>
</dbReference>
<dbReference type="Gene3D" id="1.10.8.10">
    <property type="entry name" value="DNA helicase RuvA subunit, C-terminal domain"/>
    <property type="match status" value="1"/>
</dbReference>
<accession>E8LJM3</accession>
<comment type="subcellular location">
    <subcellularLocation>
        <location evidence="6">Cytoplasm</location>
    </subcellularLocation>
</comment>
<comment type="subunit">
    <text evidence="6">Homotetramer. Forms an RuvA(8)-RuvB(12)-Holliday junction (HJ) complex. HJ DNA is sandwiched between 2 RuvA tetramers; dsDNA enters through RuvA and exits via RuvB. An RuvB hexamer assembles on each DNA strand where it exits the tetramer. Each RuvB hexamer is contacted by two RuvA subunits (via domain III) on 2 adjacent RuvB subunits; this complex drives branch migration. In the full resolvosome a probable DNA-RuvA(4)-RuvB(12)-RuvC(2) complex forms which resolves the HJ.</text>
</comment>
<dbReference type="GO" id="GO:0048476">
    <property type="term" value="C:Holliday junction resolvase complex"/>
    <property type="evidence" value="ECO:0007669"/>
    <property type="project" value="UniProtKB-UniRule"/>
</dbReference>
<dbReference type="GO" id="GO:0005524">
    <property type="term" value="F:ATP binding"/>
    <property type="evidence" value="ECO:0007669"/>
    <property type="project" value="InterPro"/>
</dbReference>
<evidence type="ECO:0000313" key="9">
    <source>
        <dbReference type="Proteomes" id="UP000018458"/>
    </source>
</evidence>
<dbReference type="GO" id="GO:0009379">
    <property type="term" value="C:Holliday junction helicase complex"/>
    <property type="evidence" value="ECO:0007669"/>
    <property type="project" value="InterPro"/>
</dbReference>
<keyword evidence="8" id="KW-0547">Nucleotide-binding</keyword>
<dbReference type="SUPFAM" id="SSF50249">
    <property type="entry name" value="Nucleic acid-binding proteins"/>
    <property type="match status" value="1"/>
</dbReference>
<organism evidence="8 9">
    <name type="scientific">Succinatimonas hippei (strain DSM 22608 / JCM 16073 / KCTC 15190 / YIT 12066)</name>
    <dbReference type="NCBI Taxonomy" id="762983"/>
    <lineage>
        <taxon>Bacteria</taxon>
        <taxon>Pseudomonadati</taxon>
        <taxon>Pseudomonadota</taxon>
        <taxon>Gammaproteobacteria</taxon>
        <taxon>Aeromonadales</taxon>
        <taxon>Succinivibrionaceae</taxon>
        <taxon>Succinatimonas</taxon>
    </lineage>
</organism>
<evidence type="ECO:0000256" key="4">
    <source>
        <dbReference type="ARBA" id="ARBA00023172"/>
    </source>
</evidence>
<comment type="domain">
    <text evidence="6">Has three domains with a flexible linker between the domains II and III and assumes an 'L' shape. Domain III is highly mobile and contacts RuvB.</text>
</comment>
<dbReference type="GO" id="GO:0005737">
    <property type="term" value="C:cytoplasm"/>
    <property type="evidence" value="ECO:0007669"/>
    <property type="project" value="UniProtKB-SubCell"/>
</dbReference>
<keyword evidence="8" id="KW-0347">Helicase</keyword>
<dbReference type="InterPro" id="IPR010994">
    <property type="entry name" value="RuvA_2-like"/>
</dbReference>
<dbReference type="AlphaFoldDB" id="E8LJM3"/>
<keyword evidence="4 6" id="KW-0233">DNA recombination</keyword>
<evidence type="ECO:0000256" key="2">
    <source>
        <dbReference type="ARBA" id="ARBA00022763"/>
    </source>
</evidence>
<evidence type="ECO:0000259" key="7">
    <source>
        <dbReference type="SMART" id="SM00278"/>
    </source>
</evidence>
<dbReference type="HAMAP" id="MF_00031">
    <property type="entry name" value="DNA_HJ_migration_RuvA"/>
    <property type="match status" value="1"/>
</dbReference>
<dbReference type="EMBL" id="AEVO01000042">
    <property type="protein sequence ID" value="EFY07321.1"/>
    <property type="molecule type" value="Genomic_DNA"/>
</dbReference>
<protein>
    <recommendedName>
        <fullName evidence="6">Holliday junction branch migration complex subunit RuvA</fullName>
    </recommendedName>
</protein>
<evidence type="ECO:0000313" key="8">
    <source>
        <dbReference type="EMBL" id="EFY07321.1"/>
    </source>
</evidence>
<evidence type="ECO:0000256" key="5">
    <source>
        <dbReference type="ARBA" id="ARBA00023204"/>
    </source>
</evidence>